<gene>
    <name evidence="1" type="ORF">S06H3_48772</name>
</gene>
<evidence type="ECO:0000313" key="1">
    <source>
        <dbReference type="EMBL" id="GAI44582.1"/>
    </source>
</evidence>
<name>X1NKR3_9ZZZZ</name>
<reference evidence="1" key="1">
    <citation type="journal article" date="2014" name="Front. Microbiol.">
        <title>High frequency of phylogenetically diverse reductive dehalogenase-homologous genes in deep subseafloor sedimentary metagenomes.</title>
        <authorList>
            <person name="Kawai M."/>
            <person name="Futagami T."/>
            <person name="Toyoda A."/>
            <person name="Takaki Y."/>
            <person name="Nishi S."/>
            <person name="Hori S."/>
            <person name="Arai W."/>
            <person name="Tsubouchi T."/>
            <person name="Morono Y."/>
            <person name="Uchiyama I."/>
            <person name="Ito T."/>
            <person name="Fujiyama A."/>
            <person name="Inagaki F."/>
            <person name="Takami H."/>
        </authorList>
    </citation>
    <scope>NUCLEOTIDE SEQUENCE</scope>
    <source>
        <strain evidence="1">Expedition CK06-06</strain>
    </source>
</reference>
<dbReference type="EMBL" id="BARV01030737">
    <property type="protein sequence ID" value="GAI44582.1"/>
    <property type="molecule type" value="Genomic_DNA"/>
</dbReference>
<proteinExistence type="predicted"/>
<feature type="non-terminal residue" evidence="1">
    <location>
        <position position="79"/>
    </location>
</feature>
<accession>X1NKR3</accession>
<sequence length="79" mass="9266">MFRAYVQNEDEAIRILRENDILTDESYYVGLKEADTLWKTNLTMLNGFPVVPDTNIMQDINILTSYAGIRRKAMKYFIL</sequence>
<comment type="caution">
    <text evidence="1">The sequence shown here is derived from an EMBL/GenBank/DDBJ whole genome shotgun (WGS) entry which is preliminary data.</text>
</comment>
<organism evidence="1">
    <name type="scientific">marine sediment metagenome</name>
    <dbReference type="NCBI Taxonomy" id="412755"/>
    <lineage>
        <taxon>unclassified sequences</taxon>
        <taxon>metagenomes</taxon>
        <taxon>ecological metagenomes</taxon>
    </lineage>
</organism>
<protein>
    <submittedName>
        <fullName evidence="1">Uncharacterized protein</fullName>
    </submittedName>
</protein>
<dbReference type="AlphaFoldDB" id="X1NKR3"/>